<accession>A0A5S5DMS0</accession>
<comment type="caution">
    <text evidence="2">The sequence shown here is derived from an EMBL/GenBank/DDBJ whole genome shotgun (WGS) entry which is preliminary data.</text>
</comment>
<dbReference type="Proteomes" id="UP000325105">
    <property type="component" value="Unassembled WGS sequence"/>
</dbReference>
<organism evidence="2 3">
    <name type="scientific">Sphingobacterium allocomposti</name>
    <dbReference type="NCBI Taxonomy" id="415956"/>
    <lineage>
        <taxon>Bacteria</taxon>
        <taxon>Pseudomonadati</taxon>
        <taxon>Bacteroidota</taxon>
        <taxon>Sphingobacteriia</taxon>
        <taxon>Sphingobacteriales</taxon>
        <taxon>Sphingobacteriaceae</taxon>
        <taxon>Sphingobacterium</taxon>
    </lineage>
</organism>
<feature type="compositionally biased region" description="Basic and acidic residues" evidence="1">
    <location>
        <begin position="24"/>
        <end position="33"/>
    </location>
</feature>
<protein>
    <submittedName>
        <fullName evidence="2">Uncharacterized protein</fullName>
    </submittedName>
</protein>
<dbReference type="AlphaFoldDB" id="A0A5S5DMS0"/>
<proteinExistence type="predicted"/>
<keyword evidence="3" id="KW-1185">Reference proteome</keyword>
<evidence type="ECO:0000313" key="2">
    <source>
        <dbReference type="EMBL" id="TYP97161.1"/>
    </source>
</evidence>
<dbReference type="EMBL" id="VNHX01000003">
    <property type="protein sequence ID" value="TYP97161.1"/>
    <property type="molecule type" value="Genomic_DNA"/>
</dbReference>
<dbReference type="RefSeq" id="WP_148907558.1">
    <property type="nucleotide sequence ID" value="NZ_VNHX01000003.1"/>
</dbReference>
<sequence>MGLFDIFRKKKALEGGSPGDGSLEEVHSDDAPREITVGRPADFERSPSAEAAVGSPPDRVGDEVEQGNEPGTDHGQSGGYLGNLEHTAVIDALLRVPRAERGEEWIVNFLSHVATASFRCGDPQIIQGPDGFPYFQIFLPEANKAFQCYVIEHMLDDFLLENGFGVALEPKEGQVEWVLTYGDLLHYAVHRTFAIPNDHLFGKSGETDEIIERDEEVLVGAPSEEILPKRARMVIKSFLQAQGVKEPKVCLIDRSAAGKGQDLVFNLVPWEFENHAHYRAVMQALGWFLPGYYSYIGAQEKTFQDLFLPL</sequence>
<evidence type="ECO:0000256" key="1">
    <source>
        <dbReference type="SAM" id="MobiDB-lite"/>
    </source>
</evidence>
<evidence type="ECO:0000313" key="3">
    <source>
        <dbReference type="Proteomes" id="UP000325105"/>
    </source>
</evidence>
<reference evidence="2 3" key="1">
    <citation type="submission" date="2019-07" db="EMBL/GenBank/DDBJ databases">
        <title>Genomic Encyclopedia of Archaeal and Bacterial Type Strains, Phase II (KMG-II): from individual species to whole genera.</title>
        <authorList>
            <person name="Goeker M."/>
        </authorList>
    </citation>
    <scope>NUCLEOTIDE SEQUENCE [LARGE SCALE GENOMIC DNA]</scope>
    <source>
        <strain evidence="2 3">DSM 18850</strain>
    </source>
</reference>
<dbReference type="OrthoDB" id="7564910at2"/>
<gene>
    <name evidence="2" type="ORF">BC792_10387</name>
</gene>
<name>A0A5S5DMS0_9SPHI</name>
<feature type="region of interest" description="Disordered" evidence="1">
    <location>
        <begin position="11"/>
        <end position="80"/>
    </location>
</feature>